<reference evidence="2 5" key="2">
    <citation type="submission" date="2014-08" db="EMBL/GenBank/DDBJ databases">
        <title>Porphyromonas gulae strain:COT-052_OH3439 Genome sequencing.</title>
        <authorList>
            <person name="Wallis C."/>
            <person name="Deusch O."/>
            <person name="O'Flynn C."/>
            <person name="Davis I."/>
            <person name="Jospin G."/>
            <person name="Darling A.E."/>
            <person name="Coil D.A."/>
            <person name="Alexiev A."/>
            <person name="Horsfall A."/>
            <person name="Kirkwood N."/>
            <person name="Harris S."/>
            <person name="Eisen J.A."/>
        </authorList>
    </citation>
    <scope>NUCLEOTIDE SEQUENCE [LARGE SCALE GENOMIC DNA]</scope>
    <source>
        <strain evidence="5">COT-052 OH3439</strain>
        <strain evidence="2">COT-052_OH3439</strain>
    </source>
</reference>
<evidence type="ECO:0000313" key="3">
    <source>
        <dbReference type="EMBL" id="KGN87465.1"/>
    </source>
</evidence>
<evidence type="ECO:0000256" key="1">
    <source>
        <dbReference type="SAM" id="Phobius"/>
    </source>
</evidence>
<dbReference type="AlphaFoldDB" id="A0A0A2FBN5"/>
<dbReference type="Proteomes" id="UP000030130">
    <property type="component" value="Unassembled WGS sequence"/>
</dbReference>
<evidence type="ECO:0000313" key="4">
    <source>
        <dbReference type="Proteomes" id="UP000030130"/>
    </source>
</evidence>
<comment type="caution">
    <text evidence="3">The sequence shown here is derived from an EMBL/GenBank/DDBJ whole genome shotgun (WGS) entry which is preliminary data.</text>
</comment>
<feature type="transmembrane region" description="Helical" evidence="1">
    <location>
        <begin position="30"/>
        <end position="57"/>
    </location>
</feature>
<evidence type="ECO:0000313" key="2">
    <source>
        <dbReference type="EMBL" id="KGN85935.1"/>
    </source>
</evidence>
<protein>
    <submittedName>
        <fullName evidence="3">Uncharacterized protein</fullName>
    </submittedName>
</protein>
<sequence>MLFFDNEDKNTNFFPHRRITERAKRMFFCAISYVIAQGLLQIFACNAYVISLICYIFEWDDRMKNRQIISKMERDKAFIL</sequence>
<gene>
    <name evidence="3" type="ORF">HR08_02030</name>
    <name evidence="2" type="ORF">HR15_08890</name>
</gene>
<keyword evidence="1" id="KW-0812">Transmembrane</keyword>
<name>A0A0A2FBN5_9PORP</name>
<keyword evidence="1" id="KW-0472">Membrane</keyword>
<proteinExistence type="predicted"/>
<dbReference type="EMBL" id="JRAK01000119">
    <property type="protein sequence ID" value="KGN85935.1"/>
    <property type="molecule type" value="Genomic_DNA"/>
</dbReference>
<evidence type="ECO:0000313" key="5">
    <source>
        <dbReference type="Proteomes" id="UP000030146"/>
    </source>
</evidence>
<dbReference type="Proteomes" id="UP000030146">
    <property type="component" value="Unassembled WGS sequence"/>
</dbReference>
<accession>A0A0A2FBN5</accession>
<organism evidence="3 4">
    <name type="scientific">Porphyromonas gulae</name>
    <dbReference type="NCBI Taxonomy" id="111105"/>
    <lineage>
        <taxon>Bacteria</taxon>
        <taxon>Pseudomonadati</taxon>
        <taxon>Bacteroidota</taxon>
        <taxon>Bacteroidia</taxon>
        <taxon>Bacteroidales</taxon>
        <taxon>Porphyromonadaceae</taxon>
        <taxon>Porphyromonas</taxon>
    </lineage>
</organism>
<keyword evidence="1" id="KW-1133">Transmembrane helix</keyword>
<keyword evidence="5" id="KW-1185">Reference proteome</keyword>
<reference evidence="3 4" key="1">
    <citation type="submission" date="2014-08" db="EMBL/GenBank/DDBJ databases">
        <title>Porphyromonas gulae strain:COT-052_OH1451 Genome sequencing.</title>
        <authorList>
            <person name="Wallis C."/>
            <person name="Deusch O."/>
            <person name="O'Flynn C."/>
            <person name="Davis I."/>
            <person name="Jospin G."/>
            <person name="Darling A.E."/>
            <person name="Coil D.A."/>
            <person name="Alexiev A."/>
            <person name="Horsfall A."/>
            <person name="Kirkwood N."/>
            <person name="Harris S."/>
            <person name="Eisen J.A."/>
        </authorList>
    </citation>
    <scope>NUCLEOTIDE SEQUENCE [LARGE SCALE GENOMIC DNA]</scope>
    <source>
        <strain evidence="4">COT-052 OH1451</strain>
        <strain evidence="3">COT-052_OH1451</strain>
    </source>
</reference>
<dbReference type="EMBL" id="JRAI01000013">
    <property type="protein sequence ID" value="KGN87465.1"/>
    <property type="molecule type" value="Genomic_DNA"/>
</dbReference>